<dbReference type="STRING" id="69771.A0A1V6P0E6"/>
<dbReference type="OMA" id="YICTLAP"/>
<dbReference type="InterPro" id="IPR000873">
    <property type="entry name" value="AMP-dep_synth/lig_dom"/>
</dbReference>
<keyword evidence="4" id="KW-1185">Reference proteome</keyword>
<dbReference type="GO" id="GO:0031956">
    <property type="term" value="F:medium-chain fatty acid-CoA ligase activity"/>
    <property type="evidence" value="ECO:0007669"/>
    <property type="project" value="TreeGrafter"/>
</dbReference>
<evidence type="ECO:0000259" key="2">
    <source>
        <dbReference type="Pfam" id="PF00501"/>
    </source>
</evidence>
<accession>A0A1V6P0E6</accession>
<evidence type="ECO:0000313" key="3">
    <source>
        <dbReference type="EMBL" id="OQD70297.1"/>
    </source>
</evidence>
<feature type="domain" description="AMP-dependent synthetase/ligase" evidence="2">
    <location>
        <begin position="1"/>
        <end position="291"/>
    </location>
</feature>
<dbReference type="SUPFAM" id="SSF56801">
    <property type="entry name" value="Acetyl-CoA synthetase-like"/>
    <property type="match status" value="1"/>
</dbReference>
<dbReference type="Gene3D" id="3.40.50.12780">
    <property type="entry name" value="N-terminal domain of ligase-like"/>
    <property type="match status" value="1"/>
</dbReference>
<dbReference type="PANTHER" id="PTHR43201:SF8">
    <property type="entry name" value="ACYL-COA SYNTHETASE FAMILY MEMBER 3"/>
    <property type="match status" value="1"/>
</dbReference>
<dbReference type="OrthoDB" id="6614653at2759"/>
<dbReference type="InterPro" id="IPR045851">
    <property type="entry name" value="AMP-bd_C_sf"/>
</dbReference>
<dbReference type="InterPro" id="IPR042099">
    <property type="entry name" value="ANL_N_sf"/>
</dbReference>
<evidence type="ECO:0000313" key="4">
    <source>
        <dbReference type="Proteomes" id="UP000191522"/>
    </source>
</evidence>
<dbReference type="PANTHER" id="PTHR43201">
    <property type="entry name" value="ACYL-COA SYNTHETASE"/>
    <property type="match status" value="1"/>
</dbReference>
<comment type="caution">
    <text evidence="3">The sequence shown here is derived from an EMBL/GenBank/DDBJ whole genome shotgun (WGS) entry which is preliminary data.</text>
</comment>
<sequence>MGAAAIPLAITLLPDEVLHFHKKFNSAFILTGSGEAKLNDTIQKHLNGSSAENKVIPIQLTPYQKRPAHLFIDQNVSFDSERPALALFTSGTTGPPKGIIHSIRYFNAFVRELGSPVDVFLFRRPIHNGVGVTDVIRYMLRGNCVDIMDWNSSPERVWTHLQQGKVTILTGPPEFWSQLKEYFKNDISRGSPETLRQCEKALQALHTTRSSGALTMPSIKQFYRSKMDGRAFVIRFGTTEAGPIGLETSIDDQDDTYHAVGRPLPGVEAKLANGDHSELLMKTPTMFIGYWDNKEATRAAFDDEGFYQTGDQAYMQGDNFVIEGRIQEDFINCDSYKVPIFEVETAIAKLPYISEAYVLPITDSRLGGRVGAVVAHRAMPDITITLESLRNDLSDLLPISKLPTVLRVLRAGEAVPRNAVGKVIKRKLKEAYFPQSHDPSLQEMPSEVQICDFYSKDVPGAPKCWDWAGLNS</sequence>
<dbReference type="Gene3D" id="3.30.300.30">
    <property type="match status" value="1"/>
</dbReference>
<comment type="similarity">
    <text evidence="1">Belongs to the ATP-dependent AMP-binding enzyme family.</text>
</comment>
<evidence type="ECO:0000256" key="1">
    <source>
        <dbReference type="ARBA" id="ARBA00006432"/>
    </source>
</evidence>
<proteinExistence type="inferred from homology"/>
<dbReference type="EMBL" id="MDYL01000024">
    <property type="protein sequence ID" value="OQD70297.1"/>
    <property type="molecule type" value="Genomic_DNA"/>
</dbReference>
<protein>
    <recommendedName>
        <fullName evidence="2">AMP-dependent synthetase/ligase domain-containing protein</fullName>
    </recommendedName>
</protein>
<reference evidence="4" key="1">
    <citation type="journal article" date="2017" name="Nat. Microbiol.">
        <title>Global analysis of biosynthetic gene clusters reveals vast potential of secondary metabolite production in Penicillium species.</title>
        <authorList>
            <person name="Nielsen J.C."/>
            <person name="Grijseels S."/>
            <person name="Prigent S."/>
            <person name="Ji B."/>
            <person name="Dainat J."/>
            <person name="Nielsen K.F."/>
            <person name="Frisvad J.C."/>
            <person name="Workman M."/>
            <person name="Nielsen J."/>
        </authorList>
    </citation>
    <scope>NUCLEOTIDE SEQUENCE [LARGE SCALE GENOMIC DNA]</scope>
    <source>
        <strain evidence="4">IBT 11843</strain>
    </source>
</reference>
<dbReference type="AlphaFoldDB" id="A0A1V6P0E6"/>
<dbReference type="Pfam" id="PF00501">
    <property type="entry name" value="AMP-binding"/>
    <property type="match status" value="1"/>
</dbReference>
<name>A0A1V6P0E6_PENDC</name>
<gene>
    <name evidence="3" type="ORF">PENDEC_c024G01151</name>
</gene>
<organism evidence="3 4">
    <name type="scientific">Penicillium decumbens</name>
    <dbReference type="NCBI Taxonomy" id="69771"/>
    <lineage>
        <taxon>Eukaryota</taxon>
        <taxon>Fungi</taxon>
        <taxon>Dikarya</taxon>
        <taxon>Ascomycota</taxon>
        <taxon>Pezizomycotina</taxon>
        <taxon>Eurotiomycetes</taxon>
        <taxon>Eurotiomycetidae</taxon>
        <taxon>Eurotiales</taxon>
        <taxon>Aspergillaceae</taxon>
        <taxon>Penicillium</taxon>
    </lineage>
</organism>
<dbReference type="Proteomes" id="UP000191522">
    <property type="component" value="Unassembled WGS sequence"/>
</dbReference>
<dbReference type="GO" id="GO:0006631">
    <property type="term" value="P:fatty acid metabolic process"/>
    <property type="evidence" value="ECO:0007669"/>
    <property type="project" value="TreeGrafter"/>
</dbReference>